<dbReference type="AlphaFoldDB" id="A0A917D5T9"/>
<dbReference type="GO" id="GO:0016810">
    <property type="term" value="F:hydrolase activity, acting on carbon-nitrogen (but not peptide) bonds"/>
    <property type="evidence" value="ECO:0007669"/>
    <property type="project" value="InterPro"/>
</dbReference>
<keyword evidence="1" id="KW-0732">Signal</keyword>
<reference evidence="3" key="2">
    <citation type="submission" date="2020-09" db="EMBL/GenBank/DDBJ databases">
        <authorList>
            <person name="Sun Q."/>
            <person name="Zhou Y."/>
        </authorList>
    </citation>
    <scope>NUCLEOTIDE SEQUENCE</scope>
    <source>
        <strain evidence="3">CGMCC 1.16134</strain>
    </source>
</reference>
<dbReference type="InterPro" id="IPR006680">
    <property type="entry name" value="Amidohydro-rel"/>
</dbReference>
<dbReference type="InterPro" id="IPR032466">
    <property type="entry name" value="Metal_Hydrolase"/>
</dbReference>
<dbReference type="PANTHER" id="PTHR43135:SF3">
    <property type="entry name" value="ALPHA-D-RIBOSE 1-METHYLPHOSPHONATE 5-TRIPHOSPHATE DIPHOSPHATASE"/>
    <property type="match status" value="1"/>
</dbReference>
<proteinExistence type="predicted"/>
<gene>
    <name evidence="3" type="ORF">GCM10010912_65440</name>
</gene>
<feature type="chain" id="PRO_5037664509" evidence="1">
    <location>
        <begin position="32"/>
        <end position="490"/>
    </location>
</feature>
<evidence type="ECO:0000259" key="2">
    <source>
        <dbReference type="Pfam" id="PF01979"/>
    </source>
</evidence>
<dbReference type="RefSeq" id="WP_189032204.1">
    <property type="nucleotide sequence ID" value="NZ_BMKR01000055.1"/>
</dbReference>
<dbReference type="SUPFAM" id="SSF51338">
    <property type="entry name" value="Composite domain of metallo-dependent hydrolases"/>
    <property type="match status" value="1"/>
</dbReference>
<dbReference type="SUPFAM" id="SSF51556">
    <property type="entry name" value="Metallo-dependent hydrolases"/>
    <property type="match status" value="1"/>
</dbReference>
<accession>A0A917D5T9</accession>
<dbReference type="Gene3D" id="1.20.58.520">
    <property type="entry name" value="Amidohydrolase"/>
    <property type="match status" value="1"/>
</dbReference>
<name>A0A917D5T9_9BACL</name>
<sequence>MTIKSNSKKYLLLMVMALGVGLFGNAGPSHASIEPSNKSKQTLVLQNATVVDVQSGKLKEDQTIIVVGNKIQQIGDSDEVKIPEEAQVRDAAGQYVIPGLWDMHTHLFNDYKQAFPLFLSNGVTGVRDMGANLKSIDLWKKAIKDGMNAPRIAYAGSTLVQGANMPHLFDVRTEKQAREAVRLMAKKGADHIKVYSELPRPLFFAAADEANKLGLPVTGHLPMLVRATEAVRVGMKSMEHMNGMFIATSSLEEDLLKNPKLIDMKFMEKSEIRAAKSYDPKRAAKLFQAFKQNEVWQVPTLVVLNTLFKTEQLSERAKYAPTEIQKQWVQTLRQIKNNPKEFVQTREYNSFLPGLVRKMNEAGVPLLAGTDAAFLLPNTVYGFSLHDELELLVKSGLTPLQALQTATLNPAKYLDREHELGTVEEGKLADLVLLAANPLKDIRNTTAISAVILDGKLMEKQDLTKAIKTYQVIKMSDVKNQPQSSQPHIH</sequence>
<evidence type="ECO:0000313" key="3">
    <source>
        <dbReference type="EMBL" id="GGG11928.1"/>
    </source>
</evidence>
<keyword evidence="4" id="KW-1185">Reference proteome</keyword>
<comment type="caution">
    <text evidence="3">The sequence shown here is derived from an EMBL/GenBank/DDBJ whole genome shotgun (WGS) entry which is preliminary data.</text>
</comment>
<dbReference type="Proteomes" id="UP000637643">
    <property type="component" value="Unassembled WGS sequence"/>
</dbReference>
<dbReference type="InterPro" id="IPR051781">
    <property type="entry name" value="Metallo-dep_Hydrolase"/>
</dbReference>
<dbReference type="Gene3D" id="3.40.50.10910">
    <property type="entry name" value="Amidohydrolase"/>
    <property type="match status" value="1"/>
</dbReference>
<feature type="signal peptide" evidence="1">
    <location>
        <begin position="1"/>
        <end position="31"/>
    </location>
</feature>
<organism evidence="3 4">
    <name type="scientific">Paenibacillus albidus</name>
    <dbReference type="NCBI Taxonomy" id="2041023"/>
    <lineage>
        <taxon>Bacteria</taxon>
        <taxon>Bacillati</taxon>
        <taxon>Bacillota</taxon>
        <taxon>Bacilli</taxon>
        <taxon>Bacillales</taxon>
        <taxon>Paenibacillaceae</taxon>
        <taxon>Paenibacillus</taxon>
    </lineage>
</organism>
<dbReference type="InterPro" id="IPR011059">
    <property type="entry name" value="Metal-dep_hydrolase_composite"/>
</dbReference>
<evidence type="ECO:0000256" key="1">
    <source>
        <dbReference type="SAM" id="SignalP"/>
    </source>
</evidence>
<protein>
    <submittedName>
        <fullName evidence="3">Amidohydrolase</fullName>
    </submittedName>
</protein>
<dbReference type="EMBL" id="BMKR01000055">
    <property type="protein sequence ID" value="GGG11928.1"/>
    <property type="molecule type" value="Genomic_DNA"/>
</dbReference>
<evidence type="ECO:0000313" key="4">
    <source>
        <dbReference type="Proteomes" id="UP000637643"/>
    </source>
</evidence>
<dbReference type="Gene3D" id="3.30.110.90">
    <property type="entry name" value="Amidohydrolase"/>
    <property type="match status" value="1"/>
</dbReference>
<dbReference type="Gene3D" id="2.30.40.10">
    <property type="entry name" value="Urease, subunit C, domain 1"/>
    <property type="match status" value="1"/>
</dbReference>
<dbReference type="Pfam" id="PF01979">
    <property type="entry name" value="Amidohydro_1"/>
    <property type="match status" value="1"/>
</dbReference>
<feature type="domain" description="Amidohydrolase-related" evidence="2">
    <location>
        <begin position="356"/>
        <end position="457"/>
    </location>
</feature>
<reference evidence="3" key="1">
    <citation type="journal article" date="2014" name="Int. J. Syst. Evol. Microbiol.">
        <title>Complete genome sequence of Corynebacterium casei LMG S-19264T (=DSM 44701T), isolated from a smear-ripened cheese.</title>
        <authorList>
            <consortium name="US DOE Joint Genome Institute (JGI-PGF)"/>
            <person name="Walter F."/>
            <person name="Albersmeier A."/>
            <person name="Kalinowski J."/>
            <person name="Ruckert C."/>
        </authorList>
    </citation>
    <scope>NUCLEOTIDE SEQUENCE</scope>
    <source>
        <strain evidence="3">CGMCC 1.16134</strain>
    </source>
</reference>
<dbReference type="PANTHER" id="PTHR43135">
    <property type="entry name" value="ALPHA-D-RIBOSE 1-METHYLPHOSPHONATE 5-TRIPHOSPHATE DIPHOSPHATASE"/>
    <property type="match status" value="1"/>
</dbReference>